<reference evidence="2 4" key="1">
    <citation type="submission" date="2024-02" db="EMBL/GenBank/DDBJ databases">
        <authorList>
            <person name="Chen Y."/>
            <person name="Shah S."/>
            <person name="Dougan E. K."/>
            <person name="Thang M."/>
            <person name="Chan C."/>
        </authorList>
    </citation>
    <scope>NUCLEOTIDE SEQUENCE [LARGE SCALE GENOMIC DNA]</scope>
</reference>
<keyword evidence="4" id="KW-1185">Reference proteome</keyword>
<protein>
    <recommendedName>
        <fullName evidence="1">DUF5672 domain-containing protein</fullName>
    </recommendedName>
</protein>
<evidence type="ECO:0000313" key="4">
    <source>
        <dbReference type="Proteomes" id="UP001642464"/>
    </source>
</evidence>
<evidence type="ECO:0000313" key="3">
    <source>
        <dbReference type="EMBL" id="CAK9029320.1"/>
    </source>
</evidence>
<dbReference type="EMBL" id="CAXAMM010012581">
    <property type="protein sequence ID" value="CAK9029320.1"/>
    <property type="molecule type" value="Genomic_DNA"/>
</dbReference>
<feature type="domain" description="DUF5672" evidence="1">
    <location>
        <begin position="139"/>
        <end position="276"/>
    </location>
</feature>
<comment type="caution">
    <text evidence="2">The sequence shown here is derived from an EMBL/GenBank/DDBJ whole genome shotgun (WGS) entry which is preliminary data.</text>
</comment>
<proteinExistence type="predicted"/>
<dbReference type="EMBL" id="CAXAMM010012514">
    <property type="protein sequence ID" value="CAK9029057.1"/>
    <property type="molecule type" value="Genomic_DNA"/>
</dbReference>
<gene>
    <name evidence="2" type="ORF">SCF082_LOCUS18629</name>
    <name evidence="3" type="ORF">SCF082_LOCUS18737</name>
</gene>
<sequence>MTGEECAALSYCSDVLRGLACRELPKPPELQHGGASLQRWQLWQEESHKLWQDYLSLRRRHLGFAPLAGFPERSAQVLVLIEMRAHQDLDIVLRQSLSTLHGQWAILLVCGEKNRSFVEEVVRNWSFVHLMCLPREDLSRQAYANFRRSQELLAQLKAIGAEVVLFLECDAVLLRPGVERFLHFDLVGAPWAWAKSQDAAVGNGGLCVRRLDFMCEALRCMGASHLGEVEDSWWPRNEDIGFAQAALQMGSQVPRWKLAAEFSVESMFHPRPVGCHKPWQYLLPSDMLQLLELWEVVD</sequence>
<evidence type="ECO:0000259" key="1">
    <source>
        <dbReference type="Pfam" id="PF18922"/>
    </source>
</evidence>
<dbReference type="Proteomes" id="UP001642464">
    <property type="component" value="Unassembled WGS sequence"/>
</dbReference>
<organism evidence="2 4">
    <name type="scientific">Durusdinium trenchii</name>
    <dbReference type="NCBI Taxonomy" id="1381693"/>
    <lineage>
        <taxon>Eukaryota</taxon>
        <taxon>Sar</taxon>
        <taxon>Alveolata</taxon>
        <taxon>Dinophyceae</taxon>
        <taxon>Suessiales</taxon>
        <taxon>Symbiodiniaceae</taxon>
        <taxon>Durusdinium</taxon>
    </lineage>
</organism>
<evidence type="ECO:0000313" key="2">
    <source>
        <dbReference type="EMBL" id="CAK9029057.1"/>
    </source>
</evidence>
<accession>A0ABP0KR66</accession>
<dbReference type="InterPro" id="IPR043729">
    <property type="entry name" value="DUF5672"/>
</dbReference>
<dbReference type="Pfam" id="PF18922">
    <property type="entry name" value="DUF5672"/>
    <property type="match status" value="1"/>
</dbReference>
<name>A0ABP0KR66_9DINO</name>